<dbReference type="AlphaFoldDB" id="A0A0E9TJ20"/>
<evidence type="ECO:0000313" key="1">
    <source>
        <dbReference type="EMBL" id="JAH53591.1"/>
    </source>
</evidence>
<dbReference type="EMBL" id="GBXM01054986">
    <property type="protein sequence ID" value="JAH53591.1"/>
    <property type="molecule type" value="Transcribed_RNA"/>
</dbReference>
<protein>
    <submittedName>
        <fullName evidence="1">Uncharacterized protein</fullName>
    </submittedName>
</protein>
<proteinExistence type="predicted"/>
<accession>A0A0E9TJ20</accession>
<organism evidence="1">
    <name type="scientific">Anguilla anguilla</name>
    <name type="common">European freshwater eel</name>
    <name type="synonym">Muraena anguilla</name>
    <dbReference type="NCBI Taxonomy" id="7936"/>
    <lineage>
        <taxon>Eukaryota</taxon>
        <taxon>Metazoa</taxon>
        <taxon>Chordata</taxon>
        <taxon>Craniata</taxon>
        <taxon>Vertebrata</taxon>
        <taxon>Euteleostomi</taxon>
        <taxon>Actinopterygii</taxon>
        <taxon>Neopterygii</taxon>
        <taxon>Teleostei</taxon>
        <taxon>Anguilliformes</taxon>
        <taxon>Anguillidae</taxon>
        <taxon>Anguilla</taxon>
    </lineage>
</organism>
<reference evidence="1" key="2">
    <citation type="journal article" date="2015" name="Fish Shellfish Immunol.">
        <title>Early steps in the European eel (Anguilla anguilla)-Vibrio vulnificus interaction in the gills: Role of the RtxA13 toxin.</title>
        <authorList>
            <person name="Callol A."/>
            <person name="Pajuelo D."/>
            <person name="Ebbesson L."/>
            <person name="Teles M."/>
            <person name="MacKenzie S."/>
            <person name="Amaro C."/>
        </authorList>
    </citation>
    <scope>NUCLEOTIDE SEQUENCE</scope>
</reference>
<name>A0A0E9TJ20_ANGAN</name>
<reference evidence="1" key="1">
    <citation type="submission" date="2014-11" db="EMBL/GenBank/DDBJ databases">
        <authorList>
            <person name="Amaro Gonzalez C."/>
        </authorList>
    </citation>
    <scope>NUCLEOTIDE SEQUENCE</scope>
</reference>
<sequence>MVANTLLRHFIVVFPLICHPSV</sequence>